<evidence type="ECO:0000313" key="5">
    <source>
        <dbReference type="EMBL" id="CAD9719991.1"/>
    </source>
</evidence>
<dbReference type="STRING" id="1764295.A0A5B8MC63"/>
<organism evidence="6 7">
    <name type="scientific">Chloropicon primus</name>
    <dbReference type="NCBI Taxonomy" id="1764295"/>
    <lineage>
        <taxon>Eukaryota</taxon>
        <taxon>Viridiplantae</taxon>
        <taxon>Chlorophyta</taxon>
        <taxon>Chloropicophyceae</taxon>
        <taxon>Chloropicales</taxon>
        <taxon>Chloropicaceae</taxon>
        <taxon>Chloropicon</taxon>
    </lineage>
</organism>
<dbReference type="OrthoDB" id="1878471at2759"/>
<dbReference type="InterPro" id="IPR015943">
    <property type="entry name" value="WD40/YVTN_repeat-like_dom_sf"/>
</dbReference>
<dbReference type="Proteomes" id="UP000316726">
    <property type="component" value="Chromosome 1"/>
</dbReference>
<dbReference type="AlphaFoldDB" id="A0A5B8MC63"/>
<keyword evidence="2" id="KW-0604">Photosystem II</keyword>
<sequence length="420" mass="45129">MVGLQAKNVASRSGSPCFLGNGNGGVVVACAGRREARCFSSGRGRSLRLQAHDGARAEGAQGGLRVERRSVLAGLAGAGVLANGCPAEAKTNLVSKEWEVVNLPLDPEVVLLDIAFEPNNPDHGFLLGTKQTLLETNDGGKTWEKRTLEAAKDEGFNYRFNSISFGGADGKEGYIVGKPPILLHTSNAGESWERVPLNAKLPGTPVLITALESEGQAEMTTDVGAIYVTSNAGLLWKAAVQETVDATLNRTVSSGISGASFYTGQFSSVKRSPEGKYVAVSSRGNFYMTWEPGQTYWEPHNRASARRLQDMGWRPQGGLWLATRGGDLFFNNDEKNLENFKQINFGARGYGILDVGFQPDGTLWAAGGSGTLYKSQDGGKKWKRVKGGDRIPGNLYAVRFVSEKQGYILGNASILLRYIG</sequence>
<dbReference type="Gene3D" id="2.130.10.10">
    <property type="entry name" value="YVTN repeat-like/Quinoprotein amine dehydrogenase"/>
    <property type="match status" value="2"/>
</dbReference>
<dbReference type="NCBIfam" id="NF010237">
    <property type="entry name" value="PRK13684.1"/>
    <property type="match status" value="1"/>
</dbReference>
<dbReference type="PROSITE" id="PS51257">
    <property type="entry name" value="PROKAR_LIPOPROTEIN"/>
    <property type="match status" value="1"/>
</dbReference>
<dbReference type="InterPro" id="IPR028203">
    <property type="entry name" value="PSII_CF48-like_dom"/>
</dbReference>
<reference evidence="6 7" key="1">
    <citation type="submission" date="2018-07" db="EMBL/GenBank/DDBJ databases">
        <title>The complete nuclear genome of the prasinophyte Chloropicon primus (CCMP1205).</title>
        <authorList>
            <person name="Pombert J.-F."/>
            <person name="Otis C."/>
            <person name="Turmel M."/>
            <person name="Lemieux C."/>
        </authorList>
    </citation>
    <scope>NUCLEOTIDE SEQUENCE [LARGE SCALE GENOMIC DNA]</scope>
    <source>
        <strain evidence="6 7">CCMP1205</strain>
    </source>
</reference>
<dbReference type="EMBL" id="HBHL01013456">
    <property type="protein sequence ID" value="CAD9719991.1"/>
    <property type="molecule type" value="Transcribed_RNA"/>
</dbReference>
<name>A0A5B8MC63_9CHLO</name>
<reference evidence="4" key="2">
    <citation type="submission" date="2021-01" db="EMBL/GenBank/DDBJ databases">
        <authorList>
            <person name="Corre E."/>
            <person name="Pelletier E."/>
            <person name="Niang G."/>
            <person name="Scheremetjew M."/>
            <person name="Finn R."/>
            <person name="Kale V."/>
            <person name="Holt S."/>
            <person name="Cochrane G."/>
            <person name="Meng A."/>
            <person name="Brown T."/>
            <person name="Cohen L."/>
        </authorList>
    </citation>
    <scope>NUCLEOTIDE SEQUENCE</scope>
    <source>
        <strain evidence="4">CCMP1205</strain>
    </source>
</reference>
<dbReference type="Pfam" id="PF14870">
    <property type="entry name" value="PSII_BNR"/>
    <property type="match status" value="1"/>
</dbReference>
<dbReference type="EMBL" id="CP031034">
    <property type="protein sequence ID" value="QDZ18056.1"/>
    <property type="molecule type" value="Genomic_DNA"/>
</dbReference>
<dbReference type="EMBL" id="HBHL01013455">
    <property type="protein sequence ID" value="CAD9719990.1"/>
    <property type="molecule type" value="Transcribed_RNA"/>
</dbReference>
<keyword evidence="1" id="KW-0602">Photosynthesis</keyword>
<gene>
    <name evidence="6" type="ORF">A3770_01p05740</name>
    <name evidence="4" type="ORF">CPRI1469_LOCUS8856</name>
    <name evidence="5" type="ORF">CPRI1469_LOCUS8857</name>
</gene>
<feature type="domain" description="Photosynthesis system II assembly factor Ycf48/Hcf136-like" evidence="3">
    <location>
        <begin position="93"/>
        <end position="419"/>
    </location>
</feature>
<protein>
    <submittedName>
        <fullName evidence="6">Photosystem II stability/assembly factor Hcf136</fullName>
    </submittedName>
</protein>
<keyword evidence="7" id="KW-1185">Reference proteome</keyword>
<evidence type="ECO:0000259" key="3">
    <source>
        <dbReference type="Pfam" id="PF14870"/>
    </source>
</evidence>
<evidence type="ECO:0000256" key="2">
    <source>
        <dbReference type="ARBA" id="ARBA00023276"/>
    </source>
</evidence>
<dbReference type="SUPFAM" id="SSF110296">
    <property type="entry name" value="Oligoxyloglucan reducing end-specific cellobiohydrolase"/>
    <property type="match status" value="1"/>
</dbReference>
<accession>A0A5B8MC63</accession>
<evidence type="ECO:0000256" key="1">
    <source>
        <dbReference type="ARBA" id="ARBA00022531"/>
    </source>
</evidence>
<evidence type="ECO:0000313" key="6">
    <source>
        <dbReference type="EMBL" id="QDZ18056.1"/>
    </source>
</evidence>
<dbReference type="PANTHER" id="PTHR47199">
    <property type="entry name" value="PHOTOSYSTEM II STABILITY/ASSEMBLY FACTOR HCF136, CHLOROPLASTIC"/>
    <property type="match status" value="1"/>
</dbReference>
<dbReference type="PANTHER" id="PTHR47199:SF2">
    <property type="entry name" value="PHOTOSYSTEM II STABILITY_ASSEMBLY FACTOR HCF136, CHLOROPLASTIC"/>
    <property type="match status" value="1"/>
</dbReference>
<dbReference type="GO" id="GO:0009523">
    <property type="term" value="C:photosystem II"/>
    <property type="evidence" value="ECO:0007669"/>
    <property type="project" value="UniProtKB-KW"/>
</dbReference>
<dbReference type="GO" id="GO:0015979">
    <property type="term" value="P:photosynthesis"/>
    <property type="evidence" value="ECO:0007669"/>
    <property type="project" value="UniProtKB-KW"/>
</dbReference>
<proteinExistence type="predicted"/>
<evidence type="ECO:0000313" key="7">
    <source>
        <dbReference type="Proteomes" id="UP000316726"/>
    </source>
</evidence>
<evidence type="ECO:0000313" key="4">
    <source>
        <dbReference type="EMBL" id="CAD9719990.1"/>
    </source>
</evidence>